<name>A0ABX0F9R5_9BACL</name>
<keyword evidence="1 4" id="KW-0808">Transferase</keyword>
<evidence type="ECO:0000259" key="5">
    <source>
        <dbReference type="Pfam" id="PF01909"/>
    </source>
</evidence>
<dbReference type="EMBL" id="JAAFGS010000007">
    <property type="protein sequence ID" value="NGZ77165.1"/>
    <property type="molecule type" value="Genomic_DNA"/>
</dbReference>
<feature type="domain" description="Adenylyltransferase AadA C-terminal" evidence="6">
    <location>
        <begin position="166"/>
        <end position="269"/>
    </location>
</feature>
<sequence>MDKEKKPGDPRLSEAARSIREALAEAQDMTKRCLQTLGDQVGGVYLHGSLAMGGFNPSASDIDLLIVLKGRPEREALRRLTQEALDLHGRLPEGRHIEFTVVEESAMRHFEHPAPCLYHYSAAHRSRYESDPDYVCGDYKDADLAAQAAAAYERGMALHGLPLRELYPPIPARHYLSSILHDVSNAEAEISGSPVYTALNLCRVLMFLKESRIASKKEGGEWGLASLPQWQDVIRPLLDVYLGVYTGTPDDRASISEDRLTAFAREMKERIREAEESAV</sequence>
<dbReference type="InterPro" id="IPR043519">
    <property type="entry name" value="NT_sf"/>
</dbReference>
<evidence type="ECO:0000313" key="8">
    <source>
        <dbReference type="Proteomes" id="UP000800303"/>
    </source>
</evidence>
<protein>
    <recommendedName>
        <fullName evidence="4">Spectinomycin 9-adenylyltransferase</fullName>
    </recommendedName>
</protein>
<dbReference type="Gene3D" id="3.30.460.10">
    <property type="entry name" value="Beta Polymerase, domain 2"/>
    <property type="match status" value="1"/>
</dbReference>
<organism evidence="7 8">
    <name type="scientific">Saccharibacillus alkalitolerans</name>
    <dbReference type="NCBI Taxonomy" id="2705290"/>
    <lineage>
        <taxon>Bacteria</taxon>
        <taxon>Bacillati</taxon>
        <taxon>Bacillota</taxon>
        <taxon>Bacilli</taxon>
        <taxon>Bacillales</taxon>
        <taxon>Paenibacillaceae</taxon>
        <taxon>Saccharibacillus</taxon>
    </lineage>
</organism>
<feature type="domain" description="Polymerase nucleotidyl transferase" evidence="5">
    <location>
        <begin position="31"/>
        <end position="82"/>
    </location>
</feature>
<keyword evidence="8" id="KW-1185">Reference proteome</keyword>
<evidence type="ECO:0000256" key="2">
    <source>
        <dbReference type="ARBA" id="ARBA00023251"/>
    </source>
</evidence>
<evidence type="ECO:0000313" key="7">
    <source>
        <dbReference type="EMBL" id="NGZ77165.1"/>
    </source>
</evidence>
<gene>
    <name evidence="7" type="ORF">GYN08_17855</name>
</gene>
<dbReference type="InterPro" id="IPR024172">
    <property type="entry name" value="AadA/Aad9"/>
</dbReference>
<keyword evidence="4" id="KW-0547">Nucleotide-binding</keyword>
<dbReference type="Proteomes" id="UP000800303">
    <property type="component" value="Unassembled WGS sequence"/>
</dbReference>
<keyword evidence="4" id="KW-0067">ATP-binding</keyword>
<evidence type="ECO:0000256" key="4">
    <source>
        <dbReference type="PIRNR" id="PIRNR000819"/>
    </source>
</evidence>
<dbReference type="RefSeq" id="WP_166277081.1">
    <property type="nucleotide sequence ID" value="NZ_JAAFGS010000007.1"/>
</dbReference>
<keyword evidence="4" id="KW-0548">Nucleotidyltransferase</keyword>
<dbReference type="CDD" id="cd05403">
    <property type="entry name" value="NT_KNTase_like"/>
    <property type="match status" value="1"/>
</dbReference>
<keyword evidence="2 4" id="KW-0046">Antibiotic resistance</keyword>
<accession>A0ABX0F9R5</accession>
<evidence type="ECO:0000259" key="6">
    <source>
        <dbReference type="Pfam" id="PF13427"/>
    </source>
</evidence>
<evidence type="ECO:0000256" key="3">
    <source>
        <dbReference type="ARBA" id="ARBA00047831"/>
    </source>
</evidence>
<dbReference type="Pfam" id="PF01909">
    <property type="entry name" value="NTP_transf_2"/>
    <property type="match status" value="1"/>
</dbReference>
<reference evidence="7 8" key="1">
    <citation type="submission" date="2020-01" db="EMBL/GenBank/DDBJ databases">
        <title>Polyphasic characterisation and genomic insights into a novel alkali tolerant bacterium VR-M41.</title>
        <authorList>
            <person name="Vemuluri V.R."/>
        </authorList>
    </citation>
    <scope>NUCLEOTIDE SEQUENCE [LARGE SCALE GENOMIC DNA]</scope>
    <source>
        <strain evidence="7 8">VR-M41</strain>
    </source>
</reference>
<proteinExistence type="predicted"/>
<dbReference type="InterPro" id="IPR002934">
    <property type="entry name" value="Polymerase_NTP_transf_dom"/>
</dbReference>
<dbReference type="SUPFAM" id="SSF81301">
    <property type="entry name" value="Nucleotidyltransferase"/>
    <property type="match status" value="1"/>
</dbReference>
<evidence type="ECO:0000256" key="1">
    <source>
        <dbReference type="ARBA" id="ARBA00022679"/>
    </source>
</evidence>
<dbReference type="InterPro" id="IPR025184">
    <property type="entry name" value="AadA_C"/>
</dbReference>
<dbReference type="PIRSF" id="PIRSF000819">
    <property type="entry name" value="Streptomycin_3-adenylyltransf"/>
    <property type="match status" value="1"/>
</dbReference>
<dbReference type="Pfam" id="PF13427">
    <property type="entry name" value="AadA_C"/>
    <property type="match status" value="1"/>
</dbReference>
<comment type="caution">
    <text evidence="7">The sequence shown here is derived from an EMBL/GenBank/DDBJ whole genome shotgun (WGS) entry which is preliminary data.</text>
</comment>
<comment type="catalytic activity">
    <reaction evidence="3 4">
        <text>spectinomycin + ATP = 9-O-adenylylspectinomycin + diphosphate</text>
        <dbReference type="Rhea" id="RHEA:63228"/>
        <dbReference type="ChEBI" id="CHEBI:30616"/>
        <dbReference type="ChEBI" id="CHEBI:33019"/>
        <dbReference type="ChEBI" id="CHEBI:146260"/>
        <dbReference type="ChEBI" id="CHEBI:146261"/>
    </reaction>
</comment>